<gene>
    <name evidence="6" type="ORF">FL622_05815</name>
</gene>
<evidence type="ECO:0000256" key="3">
    <source>
        <dbReference type="ARBA" id="ARBA00023136"/>
    </source>
</evidence>
<keyword evidence="1 4" id="KW-0812">Transmembrane</keyword>
<dbReference type="Gene3D" id="1.20.1250.20">
    <property type="entry name" value="MFS general substrate transporter like domains"/>
    <property type="match status" value="1"/>
</dbReference>
<feature type="transmembrane region" description="Helical" evidence="4">
    <location>
        <begin position="110"/>
        <end position="134"/>
    </location>
</feature>
<dbReference type="AlphaFoldDB" id="A0A550JHL3"/>
<feature type="transmembrane region" description="Helical" evidence="4">
    <location>
        <begin position="77"/>
        <end position="98"/>
    </location>
</feature>
<dbReference type="PANTHER" id="PTHR23546:SF1">
    <property type="entry name" value="MEMBRANE PROTEIN"/>
    <property type="match status" value="1"/>
</dbReference>
<dbReference type="SUPFAM" id="SSF103473">
    <property type="entry name" value="MFS general substrate transporter"/>
    <property type="match status" value="1"/>
</dbReference>
<keyword evidence="2 4" id="KW-1133">Transmembrane helix</keyword>
<dbReference type="Proteomes" id="UP000317155">
    <property type="component" value="Unassembled WGS sequence"/>
</dbReference>
<keyword evidence="7" id="KW-1185">Reference proteome</keyword>
<organism evidence="6 7">
    <name type="scientific">Trichloromonas acetexigens</name>
    <dbReference type="NCBI Taxonomy" id="38815"/>
    <lineage>
        <taxon>Bacteria</taxon>
        <taxon>Pseudomonadati</taxon>
        <taxon>Thermodesulfobacteriota</taxon>
        <taxon>Desulfuromonadia</taxon>
        <taxon>Desulfuromonadales</taxon>
        <taxon>Trichloromonadaceae</taxon>
        <taxon>Trichloromonas</taxon>
    </lineage>
</organism>
<feature type="transmembrane region" description="Helical" evidence="4">
    <location>
        <begin position="346"/>
        <end position="369"/>
    </location>
</feature>
<feature type="transmembrane region" description="Helical" evidence="4">
    <location>
        <begin position="178"/>
        <end position="198"/>
    </location>
</feature>
<dbReference type="InterPro" id="IPR020846">
    <property type="entry name" value="MFS_dom"/>
</dbReference>
<reference evidence="6 7" key="1">
    <citation type="submission" date="2019-07" db="EMBL/GenBank/DDBJ databases">
        <title>Insights of Desulfuromonas acetexigens electromicrobiology.</title>
        <authorList>
            <person name="Katuri K."/>
            <person name="Sapireddy V."/>
            <person name="Shaw D.R."/>
            <person name="Saikaly P."/>
        </authorList>
    </citation>
    <scope>NUCLEOTIDE SEQUENCE [LARGE SCALE GENOMIC DNA]</scope>
    <source>
        <strain evidence="6 7">2873</strain>
    </source>
</reference>
<dbReference type="PANTHER" id="PTHR23546">
    <property type="entry name" value="TRANSPORT PROTEIN"/>
    <property type="match status" value="1"/>
</dbReference>
<dbReference type="OrthoDB" id="9812221at2"/>
<dbReference type="RefSeq" id="WP_092056933.1">
    <property type="nucleotide sequence ID" value="NZ_FOJJ01000023.1"/>
</dbReference>
<feature type="transmembrane region" description="Helical" evidence="4">
    <location>
        <begin position="375"/>
        <end position="391"/>
    </location>
</feature>
<feature type="transmembrane region" description="Helical" evidence="4">
    <location>
        <begin position="219"/>
        <end position="244"/>
    </location>
</feature>
<proteinExistence type="predicted"/>
<dbReference type="InterPro" id="IPR036259">
    <property type="entry name" value="MFS_trans_sf"/>
</dbReference>
<feature type="transmembrane region" description="Helical" evidence="4">
    <location>
        <begin position="154"/>
        <end position="172"/>
    </location>
</feature>
<evidence type="ECO:0000256" key="4">
    <source>
        <dbReference type="SAM" id="Phobius"/>
    </source>
</evidence>
<keyword evidence="3 4" id="KW-0472">Membrane</keyword>
<protein>
    <submittedName>
        <fullName evidence="6">MFS transporter</fullName>
    </submittedName>
</protein>
<evidence type="ECO:0000313" key="6">
    <source>
        <dbReference type="EMBL" id="TRO82700.1"/>
    </source>
</evidence>
<evidence type="ECO:0000256" key="1">
    <source>
        <dbReference type="ARBA" id="ARBA00022692"/>
    </source>
</evidence>
<evidence type="ECO:0000313" key="7">
    <source>
        <dbReference type="Proteomes" id="UP000317155"/>
    </source>
</evidence>
<dbReference type="InterPro" id="IPR011701">
    <property type="entry name" value="MFS"/>
</dbReference>
<dbReference type="Pfam" id="PF07690">
    <property type="entry name" value="MFS_1"/>
    <property type="match status" value="1"/>
</dbReference>
<name>A0A550JHL3_9BACT</name>
<dbReference type="GO" id="GO:0022857">
    <property type="term" value="F:transmembrane transporter activity"/>
    <property type="evidence" value="ECO:0007669"/>
    <property type="project" value="InterPro"/>
</dbReference>
<comment type="caution">
    <text evidence="6">The sequence shown here is derived from an EMBL/GenBank/DDBJ whole genome shotgun (WGS) entry which is preliminary data.</text>
</comment>
<evidence type="ECO:0000259" key="5">
    <source>
        <dbReference type="PROSITE" id="PS50850"/>
    </source>
</evidence>
<dbReference type="PROSITE" id="PS50850">
    <property type="entry name" value="MFS"/>
    <property type="match status" value="1"/>
</dbReference>
<feature type="transmembrane region" description="Helical" evidence="4">
    <location>
        <begin position="45"/>
        <end position="65"/>
    </location>
</feature>
<feature type="domain" description="Major facilitator superfamily (MFS) profile" evidence="5">
    <location>
        <begin position="11"/>
        <end position="398"/>
    </location>
</feature>
<evidence type="ECO:0000256" key="2">
    <source>
        <dbReference type="ARBA" id="ARBA00022989"/>
    </source>
</evidence>
<dbReference type="EMBL" id="VJVV01000003">
    <property type="protein sequence ID" value="TRO82700.1"/>
    <property type="molecule type" value="Genomic_DNA"/>
</dbReference>
<feature type="transmembrane region" description="Helical" evidence="4">
    <location>
        <begin position="256"/>
        <end position="276"/>
    </location>
</feature>
<sequence>MRGEEWRERLATRLVLFSVLSVGIGQSMTFALLAPLGREVGLSEVRIGVIITCSSLAFTLASPIWGRTCDRWGRRPVLLIGQFGYTVGCALFATVFLFGQRGLLVGLPLFLLAIFSRVLMALLMSAAPSAASAYMADTTSAGARVAGMGRLGSARTLGAILGPALSGLLAALGLLAPIYIAAGISLLATLLLTVVLREPPRGVTTKVGEIRLRLFDRRYFPYILIGFVTFLAFSMMSQTVGFYLQDRFVLDGRATAQALGLGMMVSSILSLFSQSVLVRRAGMTPRRLMNLGLPVLLTGLVALPFAGSIPWLVVCLGLHGLALGLISPGFTAGASLSVGAREQGAVGGLVSACPAAGFVLGPVLGTGLYQWHPHLPYFCAALLILPLLVYGRRATQAAPVP</sequence>
<feature type="transmembrane region" description="Helical" evidence="4">
    <location>
        <begin position="311"/>
        <end position="334"/>
    </location>
</feature>
<feature type="transmembrane region" description="Helical" evidence="4">
    <location>
        <begin position="288"/>
        <end position="305"/>
    </location>
</feature>
<accession>A0A550JHL3</accession>
<feature type="transmembrane region" description="Helical" evidence="4">
    <location>
        <begin position="12"/>
        <end position="33"/>
    </location>
</feature>